<reference evidence="1" key="1">
    <citation type="submission" date="2014-09" db="EMBL/GenBank/DDBJ databases">
        <authorList>
            <person name="Magalhaes I.L.F."/>
            <person name="Oliveira U."/>
            <person name="Santos F.R."/>
            <person name="Vidigal T.H.D.A."/>
            <person name="Brescovit A.D."/>
            <person name="Santos A.J."/>
        </authorList>
    </citation>
    <scope>NUCLEOTIDE SEQUENCE</scope>
    <source>
        <tissue evidence="1">Shoot tissue taken approximately 20 cm above the soil surface</tissue>
    </source>
</reference>
<accession>A0A0A9EU57</accession>
<dbReference type="EMBL" id="GBRH01196465">
    <property type="protein sequence ID" value="JAE01431.1"/>
    <property type="molecule type" value="Transcribed_RNA"/>
</dbReference>
<reference evidence="1" key="2">
    <citation type="journal article" date="2015" name="Data Brief">
        <title>Shoot transcriptome of the giant reed, Arundo donax.</title>
        <authorList>
            <person name="Barrero R.A."/>
            <person name="Guerrero F.D."/>
            <person name="Moolhuijzen P."/>
            <person name="Goolsby J.A."/>
            <person name="Tidwell J."/>
            <person name="Bellgard S.E."/>
            <person name="Bellgard M.I."/>
        </authorList>
    </citation>
    <scope>NUCLEOTIDE SEQUENCE</scope>
    <source>
        <tissue evidence="1">Shoot tissue taken approximately 20 cm above the soil surface</tissue>
    </source>
</reference>
<sequence>MFVCMPISAFCYNLKCQVTNNSMSSCTD</sequence>
<dbReference type="AlphaFoldDB" id="A0A0A9EU57"/>
<evidence type="ECO:0000313" key="1">
    <source>
        <dbReference type="EMBL" id="JAE01431.1"/>
    </source>
</evidence>
<name>A0A0A9EU57_ARUDO</name>
<organism evidence="1">
    <name type="scientific">Arundo donax</name>
    <name type="common">Giant reed</name>
    <name type="synonym">Donax arundinaceus</name>
    <dbReference type="NCBI Taxonomy" id="35708"/>
    <lineage>
        <taxon>Eukaryota</taxon>
        <taxon>Viridiplantae</taxon>
        <taxon>Streptophyta</taxon>
        <taxon>Embryophyta</taxon>
        <taxon>Tracheophyta</taxon>
        <taxon>Spermatophyta</taxon>
        <taxon>Magnoliopsida</taxon>
        <taxon>Liliopsida</taxon>
        <taxon>Poales</taxon>
        <taxon>Poaceae</taxon>
        <taxon>PACMAD clade</taxon>
        <taxon>Arundinoideae</taxon>
        <taxon>Arundineae</taxon>
        <taxon>Arundo</taxon>
    </lineage>
</organism>
<proteinExistence type="predicted"/>
<protein>
    <submittedName>
        <fullName evidence="1">Uncharacterized protein</fullName>
    </submittedName>
</protein>